<gene>
    <name evidence="1" type="ORF">M878_43980</name>
</gene>
<dbReference type="STRING" id="1352936.M878_43980"/>
<organism evidence="1 2">
    <name type="scientific">Streptomyces roseochromogenus subsp. oscitans DS 12.976</name>
    <dbReference type="NCBI Taxonomy" id="1352936"/>
    <lineage>
        <taxon>Bacteria</taxon>
        <taxon>Bacillati</taxon>
        <taxon>Actinomycetota</taxon>
        <taxon>Actinomycetes</taxon>
        <taxon>Kitasatosporales</taxon>
        <taxon>Streptomycetaceae</taxon>
        <taxon>Streptomyces</taxon>
    </lineage>
</organism>
<accession>V6JGP5</accession>
<sequence length="111" mass="11854">MRADFAPSQLADLSYEALQQIRQVGLLQVGGAVVDHAIFPVPQESVAQPMRDRKAGQAPCDPAQPLHLLCSAHQLASACCRGSPVPIRLPYLLGLQPVGFLLGAVRPGFFP</sequence>
<dbReference type="EMBL" id="AWQX01000386">
    <property type="protein sequence ID" value="EST18878.1"/>
    <property type="molecule type" value="Genomic_DNA"/>
</dbReference>
<dbReference type="PATRIC" id="fig|1352936.5.peg.9118"/>
<keyword evidence="2" id="KW-1185">Reference proteome</keyword>
<name>V6JGP5_STRRC</name>
<proteinExistence type="predicted"/>
<dbReference type="HOGENOM" id="CLU_2157025_0_0_11"/>
<dbReference type="AlphaFoldDB" id="V6JGP5"/>
<evidence type="ECO:0000313" key="1">
    <source>
        <dbReference type="EMBL" id="EST18878.1"/>
    </source>
</evidence>
<protein>
    <submittedName>
        <fullName evidence="1">Uncharacterized protein</fullName>
    </submittedName>
</protein>
<comment type="caution">
    <text evidence="1">The sequence shown here is derived from an EMBL/GenBank/DDBJ whole genome shotgun (WGS) entry which is preliminary data.</text>
</comment>
<evidence type="ECO:0000313" key="2">
    <source>
        <dbReference type="Proteomes" id="UP000017984"/>
    </source>
</evidence>
<dbReference type="Proteomes" id="UP000017984">
    <property type="component" value="Chromosome"/>
</dbReference>
<reference evidence="1 2" key="1">
    <citation type="journal article" date="2014" name="Genome Announc.">
        <title>Draft Genome Sequence of Streptomyces roseochromogenes subsp. oscitans DS 12.976, Producer of the Aminocoumarin Antibiotic Clorobiocin.</title>
        <authorList>
            <person name="Ruckert C."/>
            <person name="Kalinowski J."/>
            <person name="Heide L."/>
            <person name="Apel A.K."/>
        </authorList>
    </citation>
    <scope>NUCLEOTIDE SEQUENCE [LARGE SCALE GENOMIC DNA]</scope>
    <source>
        <strain evidence="1 2">DS 12.976</strain>
    </source>
</reference>